<proteinExistence type="predicted"/>
<dbReference type="AlphaFoldDB" id="A0A0B1ZBS8"/>
<name>A0A0B1ZBS8_9PSED</name>
<protein>
    <submittedName>
        <fullName evidence="1">Uncharacterized protein</fullName>
    </submittedName>
</protein>
<accession>A0A0B1ZBS8</accession>
<dbReference type="Proteomes" id="UP000030949">
    <property type="component" value="Unassembled WGS sequence"/>
</dbReference>
<comment type="caution">
    <text evidence="1">The sequence shown here is derived from an EMBL/GenBank/DDBJ whole genome shotgun (WGS) entry which is preliminary data.</text>
</comment>
<evidence type="ECO:0000313" key="2">
    <source>
        <dbReference type="Proteomes" id="UP000030949"/>
    </source>
</evidence>
<reference evidence="2" key="1">
    <citation type="submission" date="2015-03" db="EMBL/GenBank/DDBJ databases">
        <title>Pseudomonas frederiksbergensis hydrocarbon degrader.</title>
        <authorList>
            <person name="Brown L.M."/>
            <person name="Ruiz O.N."/>
            <person name="Mueller S."/>
            <person name="Gunasekera T.S."/>
        </authorList>
    </citation>
    <scope>NUCLEOTIDE SEQUENCE [LARGE SCALE GENOMIC DNA]</scope>
    <source>
        <strain evidence="2">SI8</strain>
    </source>
</reference>
<evidence type="ECO:0000313" key="1">
    <source>
        <dbReference type="EMBL" id="KHK66788.1"/>
    </source>
</evidence>
<sequence length="61" mass="7128">MTTVEDFKVKSHELLVELDTATSEMMALICVHQMSGTAWDEAVRRQHEAYEQWVAYLNERV</sequence>
<gene>
    <name evidence="1" type="ORF">JZ00_02810</name>
</gene>
<dbReference type="OrthoDB" id="7025885at2"/>
<organism evidence="1 2">
    <name type="scientific">Pseudomonas frederiksbergensis</name>
    <dbReference type="NCBI Taxonomy" id="104087"/>
    <lineage>
        <taxon>Bacteria</taxon>
        <taxon>Pseudomonadati</taxon>
        <taxon>Pseudomonadota</taxon>
        <taxon>Gammaproteobacteria</taxon>
        <taxon>Pseudomonadales</taxon>
        <taxon>Pseudomonadaceae</taxon>
        <taxon>Pseudomonas</taxon>
    </lineage>
</organism>
<dbReference type="EMBL" id="JQGJ01000001">
    <property type="protein sequence ID" value="KHK66788.1"/>
    <property type="molecule type" value="Genomic_DNA"/>
</dbReference>